<name>L2G728_COLFN</name>
<sequence length="366" mass="41238">MPFLEFDWDYALHFNKLAGEMDRLRLATKRAKEAGQIVLSDEGYRASQRNAYYTDKLAVAFLSQLKNLKELKLDSDGFILAGIAQYVQTHYQSFLPCVESLTLHSRVGMFKEEGSCIVASIAHFGETLKAVEIRGIPFASVNGSTFKNLTSVKLMEASMQLELLRPLLSECRLEEFVFCRARNHSFSAADVIDALTPSADTLRSLFLTLGDYWARPEFPSNFIGKQRPFSMDHFKTLENFRIDDWRVPRLALHAAGALPTDISDATNTMRLTTYAILPSNLPESLMRFHLYRFIPTTSPNSTFSAGALKLLDVIADEFSRGRRKCLKEVAFQPAEEETKEISEKLKAAGVDVVGMPASGPRDWHYI</sequence>
<proteinExistence type="predicted"/>
<organism evidence="1">
    <name type="scientific">Colletotrichum fructicola (strain Nara gc5)</name>
    <name type="common">Anthracnose fungus</name>
    <name type="synonym">Colletotrichum gloeosporioides (strain Nara gc5)</name>
    <dbReference type="NCBI Taxonomy" id="1213859"/>
    <lineage>
        <taxon>Eukaryota</taxon>
        <taxon>Fungi</taxon>
        <taxon>Dikarya</taxon>
        <taxon>Ascomycota</taxon>
        <taxon>Pezizomycotina</taxon>
        <taxon>Sordariomycetes</taxon>
        <taxon>Hypocreomycetidae</taxon>
        <taxon>Glomerellales</taxon>
        <taxon>Glomerellaceae</taxon>
        <taxon>Colletotrichum</taxon>
        <taxon>Colletotrichum gloeosporioides species complex</taxon>
    </lineage>
</organism>
<dbReference type="HOGENOM" id="CLU_756521_0_0_1"/>
<evidence type="ECO:0000313" key="1">
    <source>
        <dbReference type="EMBL" id="ELA34397.1"/>
    </source>
</evidence>
<dbReference type="EMBL" id="KB020621">
    <property type="protein sequence ID" value="ELA34397.1"/>
    <property type="molecule type" value="Genomic_DNA"/>
</dbReference>
<reference evidence="1" key="1">
    <citation type="submission" date="2012-08" db="EMBL/GenBank/DDBJ databases">
        <title>Genome analysis of Colletotrichum orbiculare and Colletotrichum fructicola.</title>
        <authorList>
            <person name="Gan P.H.P."/>
            <person name="Ikeda K."/>
            <person name="Irieda H."/>
            <person name="Narusaka M."/>
            <person name="O'Connell R.J."/>
            <person name="Narusaka Y."/>
            <person name="Takano Y."/>
            <person name="Kubo Y."/>
            <person name="Shirasu K."/>
        </authorList>
    </citation>
    <scope>NUCLEOTIDE SEQUENCE</scope>
    <source>
        <strain evidence="1">Nara gc5</strain>
    </source>
</reference>
<gene>
    <name evidence="1" type="ORF">CGGC5_5779</name>
</gene>
<protein>
    <submittedName>
        <fullName evidence="1">Uncharacterized protein</fullName>
    </submittedName>
</protein>
<dbReference type="AlphaFoldDB" id="L2G728"/>
<accession>L2G728</accession>